<organism evidence="1 2">
    <name type="scientific">Armillaria tabescens</name>
    <name type="common">Ringless honey mushroom</name>
    <name type="synonym">Agaricus tabescens</name>
    <dbReference type="NCBI Taxonomy" id="1929756"/>
    <lineage>
        <taxon>Eukaryota</taxon>
        <taxon>Fungi</taxon>
        <taxon>Dikarya</taxon>
        <taxon>Basidiomycota</taxon>
        <taxon>Agaricomycotina</taxon>
        <taxon>Agaricomycetes</taxon>
        <taxon>Agaricomycetidae</taxon>
        <taxon>Agaricales</taxon>
        <taxon>Marasmiineae</taxon>
        <taxon>Physalacriaceae</taxon>
        <taxon>Desarmillaria</taxon>
    </lineage>
</organism>
<name>A0AA39JF61_ARMTA</name>
<accession>A0AA39JF61</accession>
<sequence length="336" mass="38222">MSLAPSSWCNVCLVQAIDQVRCHATVIHRIVPHVLFISHAVKHGLRAGVCDLNGRLMRFRQDHIRILISDVICVTRNRWGAIRGGYRSQGGGQKFIQPSLVEEQCSYAVGVSHIWQPPSSEVVCNAWFAISSDSFLALLLQILVVSTKMYAVVSCEEGVAITRSETIVLSIGSREFLREKLGVYNFSRSWGVRPQQGSFKYIVVFTMSQCIAVFWSYGTWYRRSSPASEKASTCMVLDMVEAYLRVRGMVLSLDEHMWIPVILGEASLQIRRLAFGVIRVDLKKRDWVKEGQAHSCVIRSMGHQTDHAYQTRIATRTSVDRYTHRPKDVWDERERT</sequence>
<dbReference type="EMBL" id="JAUEPS010000070">
    <property type="protein sequence ID" value="KAK0441473.1"/>
    <property type="molecule type" value="Genomic_DNA"/>
</dbReference>
<proteinExistence type="predicted"/>
<evidence type="ECO:0000313" key="2">
    <source>
        <dbReference type="Proteomes" id="UP001175211"/>
    </source>
</evidence>
<dbReference type="AlphaFoldDB" id="A0AA39JF61"/>
<evidence type="ECO:0000313" key="1">
    <source>
        <dbReference type="EMBL" id="KAK0441473.1"/>
    </source>
</evidence>
<comment type="caution">
    <text evidence="1">The sequence shown here is derived from an EMBL/GenBank/DDBJ whole genome shotgun (WGS) entry which is preliminary data.</text>
</comment>
<reference evidence="1" key="1">
    <citation type="submission" date="2023-06" db="EMBL/GenBank/DDBJ databases">
        <authorList>
            <consortium name="Lawrence Berkeley National Laboratory"/>
            <person name="Ahrendt S."/>
            <person name="Sahu N."/>
            <person name="Indic B."/>
            <person name="Wong-Bajracharya J."/>
            <person name="Merenyi Z."/>
            <person name="Ke H.-M."/>
            <person name="Monk M."/>
            <person name="Kocsube S."/>
            <person name="Drula E."/>
            <person name="Lipzen A."/>
            <person name="Balint B."/>
            <person name="Henrissat B."/>
            <person name="Andreopoulos B."/>
            <person name="Martin F.M."/>
            <person name="Harder C.B."/>
            <person name="Rigling D."/>
            <person name="Ford K.L."/>
            <person name="Foster G.D."/>
            <person name="Pangilinan J."/>
            <person name="Papanicolaou A."/>
            <person name="Barry K."/>
            <person name="LaButti K."/>
            <person name="Viragh M."/>
            <person name="Koriabine M."/>
            <person name="Yan M."/>
            <person name="Riley R."/>
            <person name="Champramary S."/>
            <person name="Plett K.L."/>
            <person name="Tsai I.J."/>
            <person name="Slot J."/>
            <person name="Sipos G."/>
            <person name="Plett J."/>
            <person name="Nagy L.G."/>
            <person name="Grigoriev I.V."/>
        </authorList>
    </citation>
    <scope>NUCLEOTIDE SEQUENCE</scope>
    <source>
        <strain evidence="1">CCBAS 213</strain>
    </source>
</reference>
<dbReference type="Proteomes" id="UP001175211">
    <property type="component" value="Unassembled WGS sequence"/>
</dbReference>
<gene>
    <name evidence="1" type="ORF">EV420DRAFT_1485640</name>
</gene>
<keyword evidence="2" id="KW-1185">Reference proteome</keyword>
<dbReference type="RefSeq" id="XP_060323978.1">
    <property type="nucleotide sequence ID" value="XM_060470263.1"/>
</dbReference>
<dbReference type="GeneID" id="85353811"/>
<protein>
    <submittedName>
        <fullName evidence="1">Uncharacterized protein</fullName>
    </submittedName>
</protein>